<dbReference type="GeneID" id="20237603"/>
<dbReference type="PROSITE" id="PS50041">
    <property type="entry name" value="C_TYPE_LECTIN_2"/>
    <property type="match status" value="1"/>
</dbReference>
<dbReference type="KEGG" id="lgi:LOTGIDRAFT_158031"/>
<dbReference type="InterPro" id="IPR001304">
    <property type="entry name" value="C-type_lectin-like"/>
</dbReference>
<evidence type="ECO:0000313" key="2">
    <source>
        <dbReference type="EMBL" id="ESP00740.1"/>
    </source>
</evidence>
<dbReference type="RefSeq" id="XP_009048859.1">
    <property type="nucleotide sequence ID" value="XM_009050611.1"/>
</dbReference>
<keyword evidence="3" id="KW-1185">Reference proteome</keyword>
<dbReference type="EMBL" id="KB200701">
    <property type="protein sequence ID" value="ESP00740.1"/>
    <property type="molecule type" value="Genomic_DNA"/>
</dbReference>
<accession>V4CFE4</accession>
<dbReference type="CDD" id="cd00037">
    <property type="entry name" value="CLECT"/>
    <property type="match status" value="1"/>
</dbReference>
<evidence type="ECO:0000313" key="3">
    <source>
        <dbReference type="Proteomes" id="UP000030746"/>
    </source>
</evidence>
<dbReference type="CTD" id="20237603"/>
<dbReference type="Pfam" id="PF00059">
    <property type="entry name" value="Lectin_C"/>
    <property type="match status" value="1"/>
</dbReference>
<gene>
    <name evidence="2" type="ORF">LOTGIDRAFT_158031</name>
</gene>
<dbReference type="InterPro" id="IPR016186">
    <property type="entry name" value="C-type_lectin-like/link_sf"/>
</dbReference>
<dbReference type="InterPro" id="IPR016187">
    <property type="entry name" value="CTDL_fold"/>
</dbReference>
<dbReference type="SUPFAM" id="SSF56436">
    <property type="entry name" value="C-type lectin-like"/>
    <property type="match status" value="1"/>
</dbReference>
<reference evidence="2 3" key="1">
    <citation type="journal article" date="2013" name="Nature">
        <title>Insights into bilaterian evolution from three spiralian genomes.</title>
        <authorList>
            <person name="Simakov O."/>
            <person name="Marletaz F."/>
            <person name="Cho S.J."/>
            <person name="Edsinger-Gonzales E."/>
            <person name="Havlak P."/>
            <person name="Hellsten U."/>
            <person name="Kuo D.H."/>
            <person name="Larsson T."/>
            <person name="Lv J."/>
            <person name="Arendt D."/>
            <person name="Savage R."/>
            <person name="Osoegawa K."/>
            <person name="de Jong P."/>
            <person name="Grimwood J."/>
            <person name="Chapman J.A."/>
            <person name="Shapiro H."/>
            <person name="Aerts A."/>
            <person name="Otillar R.P."/>
            <person name="Terry A.Y."/>
            <person name="Boore J.L."/>
            <person name="Grigoriev I.V."/>
            <person name="Lindberg D.R."/>
            <person name="Seaver E.C."/>
            <person name="Weisblat D.A."/>
            <person name="Putnam N.H."/>
            <person name="Rokhsar D.S."/>
        </authorList>
    </citation>
    <scope>NUCLEOTIDE SEQUENCE [LARGE SCALE GENOMIC DNA]</scope>
</reference>
<dbReference type="AlphaFoldDB" id="V4CFE4"/>
<organism evidence="2 3">
    <name type="scientific">Lottia gigantea</name>
    <name type="common">Giant owl limpet</name>
    <dbReference type="NCBI Taxonomy" id="225164"/>
    <lineage>
        <taxon>Eukaryota</taxon>
        <taxon>Metazoa</taxon>
        <taxon>Spiralia</taxon>
        <taxon>Lophotrochozoa</taxon>
        <taxon>Mollusca</taxon>
        <taxon>Gastropoda</taxon>
        <taxon>Patellogastropoda</taxon>
        <taxon>Lottioidea</taxon>
        <taxon>Lottiidae</taxon>
        <taxon>Lottia</taxon>
    </lineage>
</organism>
<dbReference type="Gene3D" id="3.10.100.10">
    <property type="entry name" value="Mannose-Binding Protein A, subunit A"/>
    <property type="match status" value="1"/>
</dbReference>
<name>V4CFE4_LOTGI</name>
<dbReference type="SMART" id="SM00034">
    <property type="entry name" value="CLECT"/>
    <property type="match status" value="1"/>
</dbReference>
<proteinExistence type="predicted"/>
<sequence>MWFGWYKLTNGRYISSTGVERLDTQYRNPPNENDLCFTYENRQINLYTCEKQHLRGLCFKPIDVSKCLGQKINGNCYWLSTDEFKKDLEAQSACENGYGVLADFGKSQENDTWAELLYHFNYKMRGYRGIWLGYHDNPWYDMLGNKLDVSHWKHDYPKNEKCVVSYLHENGLLKDKNCGESRKGLCVKHTLYPGECVFHVNDKCYFLTDPRKSYVAEVECRNKNATLVNITDALQWEILSTELRFEKHTFL</sequence>
<feature type="domain" description="C-type lectin" evidence="1">
    <location>
        <begin position="72"/>
        <end position="187"/>
    </location>
</feature>
<evidence type="ECO:0000259" key="1">
    <source>
        <dbReference type="PROSITE" id="PS50041"/>
    </source>
</evidence>
<dbReference type="HOGENOM" id="CLU_1108151_0_0_1"/>
<dbReference type="Proteomes" id="UP000030746">
    <property type="component" value="Unassembled WGS sequence"/>
</dbReference>
<protein>
    <recommendedName>
        <fullName evidence="1">C-type lectin domain-containing protein</fullName>
    </recommendedName>
</protein>